<keyword evidence="1" id="KW-0472">Membrane</keyword>
<accession>A0A0C5C4Q5</accession>
<feature type="transmembrane region" description="Helical" evidence="1">
    <location>
        <begin position="39"/>
        <end position="58"/>
    </location>
</feature>
<dbReference type="Gene3D" id="3.20.20.370">
    <property type="entry name" value="Glycoside hydrolase/deacetylase"/>
    <property type="match status" value="1"/>
</dbReference>
<dbReference type="PANTHER" id="PTHR10587:SF80">
    <property type="entry name" value="CHITOOLIGOSACCHARIDE DEACETYLASE"/>
    <property type="match status" value="1"/>
</dbReference>
<dbReference type="PROSITE" id="PS51677">
    <property type="entry name" value="NODB"/>
    <property type="match status" value="1"/>
</dbReference>
<gene>
    <name evidence="4" type="ORF">HMPREF3213_04013</name>
    <name evidence="3" type="ORF">SB48_HM08orf03981</name>
</gene>
<dbReference type="STRING" id="1398.AB434_2791"/>
<dbReference type="CDD" id="cd10950">
    <property type="entry name" value="CE4_BsYlxY_like"/>
    <property type="match status" value="1"/>
</dbReference>
<dbReference type="GeneID" id="93260098"/>
<sequence>MKVREPWLFLFVPRARSMPLSLFILFLKKGENNVNKAKRLIALGLIAILALLLAGNPLSTRYLQERAAFSTKENELQEKIEQAAERFYRPPENAKIDRVWKAIPGYNGVEVDKKASYSKMKQDGRYDERKLVFKQIPPAVHLKDLDPAPVYTGNPDKPMVAFLINVAWGNEYLPDMLKTLKKHHLHATFFLEGRWAKENPELARMIVSGGHETGNHSYTHPDFSTLPESKIKSQLVKTNRVLEAITEEKVKWFAPPSGSYRDEAVSIAKSMGMETIMWTVDTVDWQNPSPETIVERVTAKAQGGSLILMHPTASTAKALEPLIARLEKKNLQVGTVSKLLDEERIIKNEDGTFLNSEKDPADTKDGTE</sequence>
<name>A0A0C5C4Q5_HEYCO</name>
<dbReference type="SUPFAM" id="SSF88713">
    <property type="entry name" value="Glycoside hydrolase/deacetylase"/>
    <property type="match status" value="1"/>
</dbReference>
<protein>
    <submittedName>
        <fullName evidence="4">Sporulation protein, polysaccharide deacetylase family</fullName>
    </submittedName>
</protein>
<dbReference type="Proteomes" id="UP000032024">
    <property type="component" value="Chromosome"/>
</dbReference>
<keyword evidence="1" id="KW-0812">Transmembrane</keyword>
<dbReference type="GO" id="GO:0016810">
    <property type="term" value="F:hydrolase activity, acting on carbon-nitrogen (but not peptide) bonds"/>
    <property type="evidence" value="ECO:0007669"/>
    <property type="project" value="InterPro"/>
</dbReference>
<evidence type="ECO:0000313" key="5">
    <source>
        <dbReference type="Proteomes" id="UP000032024"/>
    </source>
</evidence>
<dbReference type="PATRIC" id="fig|1398.18.peg.2497"/>
<reference evidence="3" key="1">
    <citation type="submission" date="2015-01" db="EMBL/GenBank/DDBJ databases">
        <title>Comparative genome analysis of Bacillus coagulans HM-08, Clostridium butyricum HM-68, Bacillus subtilis HM-66 and Bacillus licheniformis BL-09.</title>
        <authorList>
            <person name="Zhang H."/>
        </authorList>
    </citation>
    <scope>NUCLEOTIDE SEQUENCE [LARGE SCALE GENOMIC DNA]</scope>
    <source>
        <strain evidence="3">HM-08</strain>
    </source>
</reference>
<evidence type="ECO:0000313" key="6">
    <source>
        <dbReference type="Proteomes" id="UP000070376"/>
    </source>
</evidence>
<dbReference type="Pfam" id="PF01522">
    <property type="entry name" value="Polysacc_deac_1"/>
    <property type="match status" value="1"/>
</dbReference>
<reference evidence="5" key="2">
    <citation type="submission" date="2015-01" db="EMBL/GenBank/DDBJ databases">
        <title>Comparative genome analysis of Bacillus coagulans HM-08, Clostridium butyricum HM-68, Bacillus subtilis HM-66 and Bacillus paralicheniformis BL-09.</title>
        <authorList>
            <person name="Zhang H."/>
        </authorList>
    </citation>
    <scope>NUCLEOTIDE SEQUENCE [LARGE SCALE GENOMIC DNA]</scope>
    <source>
        <strain evidence="5">HM-08</strain>
    </source>
</reference>
<dbReference type="Proteomes" id="UP000070376">
    <property type="component" value="Unassembled WGS sequence"/>
</dbReference>
<dbReference type="RefSeq" id="WP_014095407.1">
    <property type="nucleotide sequence ID" value="NZ_CP010525.1"/>
</dbReference>
<feature type="domain" description="NodB homology" evidence="2">
    <location>
        <begin position="158"/>
        <end position="334"/>
    </location>
</feature>
<evidence type="ECO:0000259" key="2">
    <source>
        <dbReference type="PROSITE" id="PS51677"/>
    </source>
</evidence>
<dbReference type="InterPro" id="IPR014228">
    <property type="entry name" value="Spore_polysacc_deacetyl_YlxY"/>
</dbReference>
<dbReference type="PANTHER" id="PTHR10587">
    <property type="entry name" value="GLYCOSYL TRANSFERASE-RELATED"/>
    <property type="match status" value="1"/>
</dbReference>
<evidence type="ECO:0000313" key="3">
    <source>
        <dbReference type="EMBL" id="AJO23303.1"/>
    </source>
</evidence>
<organism evidence="4 6">
    <name type="scientific">Heyndrickxia coagulans</name>
    <name type="common">Weizmannia coagulans</name>
    <dbReference type="NCBI Taxonomy" id="1398"/>
    <lineage>
        <taxon>Bacteria</taxon>
        <taxon>Bacillati</taxon>
        <taxon>Bacillota</taxon>
        <taxon>Bacilli</taxon>
        <taxon>Bacillales</taxon>
        <taxon>Bacillaceae</taxon>
        <taxon>Heyndrickxia</taxon>
    </lineage>
</organism>
<dbReference type="AlphaFoldDB" id="A0A0C5C4Q5"/>
<dbReference type="GO" id="GO:0016020">
    <property type="term" value="C:membrane"/>
    <property type="evidence" value="ECO:0007669"/>
    <property type="project" value="TreeGrafter"/>
</dbReference>
<dbReference type="EMBL" id="LRPN01000211">
    <property type="protein sequence ID" value="KWZ76260.1"/>
    <property type="molecule type" value="Genomic_DNA"/>
</dbReference>
<feature type="transmembrane region" description="Helical" evidence="1">
    <location>
        <begin position="6"/>
        <end position="27"/>
    </location>
</feature>
<reference evidence="4" key="3">
    <citation type="submission" date="2016-01" db="EMBL/GenBank/DDBJ databases">
        <authorList>
            <person name="Oliw E.H."/>
        </authorList>
    </citation>
    <scope>NUCLEOTIDE SEQUENCE [LARGE SCALE GENOMIC DNA]</scope>
    <source>
        <strain evidence="4">GED7749B</strain>
    </source>
</reference>
<dbReference type="GO" id="GO:0005975">
    <property type="term" value="P:carbohydrate metabolic process"/>
    <property type="evidence" value="ECO:0007669"/>
    <property type="project" value="InterPro"/>
</dbReference>
<evidence type="ECO:0000256" key="1">
    <source>
        <dbReference type="SAM" id="Phobius"/>
    </source>
</evidence>
<dbReference type="InterPro" id="IPR011330">
    <property type="entry name" value="Glyco_hydro/deAcase_b/a-brl"/>
</dbReference>
<dbReference type="InterPro" id="IPR002509">
    <property type="entry name" value="NODB_dom"/>
</dbReference>
<proteinExistence type="predicted"/>
<reference evidence="6" key="4">
    <citation type="submission" date="2016-01" db="EMBL/GenBank/DDBJ databases">
        <authorList>
            <person name="Mitreva M."/>
            <person name="Pepin K.H."/>
            <person name="Mihindukulasuriya K.A."/>
            <person name="Fulton R."/>
            <person name="Fronick C."/>
            <person name="O'Laughlin M."/>
            <person name="Miner T."/>
            <person name="Herter B."/>
            <person name="Rosa B.A."/>
            <person name="Cordes M."/>
            <person name="Tomlinson C."/>
            <person name="Wollam A."/>
            <person name="Palsikar V.B."/>
            <person name="Mardis E.R."/>
            <person name="Wilson R.K."/>
        </authorList>
    </citation>
    <scope>NUCLEOTIDE SEQUENCE [LARGE SCALE GENOMIC DNA]</scope>
    <source>
        <strain evidence="6">GED7749B</strain>
    </source>
</reference>
<keyword evidence="1" id="KW-1133">Transmembrane helix</keyword>
<dbReference type="InterPro" id="IPR050248">
    <property type="entry name" value="Polysacc_deacetylase_ArnD"/>
</dbReference>
<dbReference type="NCBIfam" id="TIGR02873">
    <property type="entry name" value="spore_ylxY"/>
    <property type="match status" value="1"/>
</dbReference>
<keyword evidence="5" id="KW-1185">Reference proteome</keyword>
<evidence type="ECO:0000313" key="4">
    <source>
        <dbReference type="EMBL" id="KWZ76260.1"/>
    </source>
</evidence>
<dbReference type="EMBL" id="CP010525">
    <property type="protein sequence ID" value="AJO23303.1"/>
    <property type="molecule type" value="Genomic_DNA"/>
</dbReference>